<feature type="non-terminal residue" evidence="2">
    <location>
        <position position="312"/>
    </location>
</feature>
<dbReference type="InterPro" id="IPR027417">
    <property type="entry name" value="P-loop_NTPase"/>
</dbReference>
<feature type="domain" description="Novel STAND NTPase 1" evidence="1">
    <location>
        <begin position="1"/>
        <end position="136"/>
    </location>
</feature>
<evidence type="ECO:0000313" key="2">
    <source>
        <dbReference type="EMBL" id="KAJ7362484.1"/>
    </source>
</evidence>
<dbReference type="Pfam" id="PF20703">
    <property type="entry name" value="nSTAND1"/>
    <property type="match status" value="1"/>
</dbReference>
<protein>
    <recommendedName>
        <fullName evidence="1">Novel STAND NTPase 1 domain-containing protein</fullName>
    </recommendedName>
</protein>
<evidence type="ECO:0000313" key="3">
    <source>
        <dbReference type="Proteomes" id="UP001218218"/>
    </source>
</evidence>
<dbReference type="Gene3D" id="3.40.50.300">
    <property type="entry name" value="P-loop containing nucleotide triphosphate hydrolases"/>
    <property type="match status" value="1"/>
</dbReference>
<accession>A0AAD7ALT6</accession>
<dbReference type="EMBL" id="JARIHO010000004">
    <property type="protein sequence ID" value="KAJ7362484.1"/>
    <property type="molecule type" value="Genomic_DNA"/>
</dbReference>
<dbReference type="Proteomes" id="UP001218218">
    <property type="component" value="Unassembled WGS sequence"/>
</dbReference>
<comment type="caution">
    <text evidence="2">The sequence shown here is derived from an EMBL/GenBank/DDBJ whole genome shotgun (WGS) entry which is preliminary data.</text>
</comment>
<evidence type="ECO:0000259" key="1">
    <source>
        <dbReference type="Pfam" id="PF20703"/>
    </source>
</evidence>
<sequence length="312" mass="34198">FHGHEFELQEIVTNLTLGSARIAILGPGGMGKTSLARAALHHPQVTAKYAHRIFVAADSVTDKVGLVTLIASHIGLQPTPYLTKQVVQYFCECPSILLVLDNLETAWEPMSSHDEVEGFLSRLTDIGHLALVITMRGAEQPAQVCWTRPFLLPLKPISDHAAWQTFMDITDDPHNSNDVTQLFSLTNNIPLAVDLMAHLVDYEGCSAILTRWETEKTSILSSGHGKSSNLDASISVSLLSPRMTASPDARELLALLAILPDGLSDVDIIRSQIPAKDILACKSVLLSTSLAYTDDARLKVLVPIREYMQQHY</sequence>
<dbReference type="InterPro" id="IPR049052">
    <property type="entry name" value="nSTAND1"/>
</dbReference>
<feature type="non-terminal residue" evidence="2">
    <location>
        <position position="1"/>
    </location>
</feature>
<gene>
    <name evidence="2" type="ORF">DFH08DRAFT_635914</name>
</gene>
<dbReference type="AlphaFoldDB" id="A0AAD7ALT6"/>
<name>A0AAD7ALT6_9AGAR</name>
<reference evidence="2" key="1">
    <citation type="submission" date="2023-03" db="EMBL/GenBank/DDBJ databases">
        <title>Massive genome expansion in bonnet fungi (Mycena s.s.) driven by repeated elements and novel gene families across ecological guilds.</title>
        <authorList>
            <consortium name="Lawrence Berkeley National Laboratory"/>
            <person name="Harder C.B."/>
            <person name="Miyauchi S."/>
            <person name="Viragh M."/>
            <person name="Kuo A."/>
            <person name="Thoen E."/>
            <person name="Andreopoulos B."/>
            <person name="Lu D."/>
            <person name="Skrede I."/>
            <person name="Drula E."/>
            <person name="Henrissat B."/>
            <person name="Morin E."/>
            <person name="Kohler A."/>
            <person name="Barry K."/>
            <person name="LaButti K."/>
            <person name="Morin E."/>
            <person name="Salamov A."/>
            <person name="Lipzen A."/>
            <person name="Mereny Z."/>
            <person name="Hegedus B."/>
            <person name="Baldrian P."/>
            <person name="Stursova M."/>
            <person name="Weitz H."/>
            <person name="Taylor A."/>
            <person name="Grigoriev I.V."/>
            <person name="Nagy L.G."/>
            <person name="Martin F."/>
            <person name="Kauserud H."/>
        </authorList>
    </citation>
    <scope>NUCLEOTIDE SEQUENCE</scope>
    <source>
        <strain evidence="2">CBHHK002</strain>
    </source>
</reference>
<organism evidence="2 3">
    <name type="scientific">Mycena albidolilacea</name>
    <dbReference type="NCBI Taxonomy" id="1033008"/>
    <lineage>
        <taxon>Eukaryota</taxon>
        <taxon>Fungi</taxon>
        <taxon>Dikarya</taxon>
        <taxon>Basidiomycota</taxon>
        <taxon>Agaricomycotina</taxon>
        <taxon>Agaricomycetes</taxon>
        <taxon>Agaricomycetidae</taxon>
        <taxon>Agaricales</taxon>
        <taxon>Marasmiineae</taxon>
        <taxon>Mycenaceae</taxon>
        <taxon>Mycena</taxon>
    </lineage>
</organism>
<dbReference type="SUPFAM" id="SSF52540">
    <property type="entry name" value="P-loop containing nucleoside triphosphate hydrolases"/>
    <property type="match status" value="1"/>
</dbReference>
<proteinExistence type="predicted"/>
<keyword evidence="3" id="KW-1185">Reference proteome</keyword>
<dbReference type="PRINTS" id="PR00364">
    <property type="entry name" value="DISEASERSIST"/>
</dbReference>